<evidence type="ECO:0000313" key="6">
    <source>
        <dbReference type="Proteomes" id="UP000234341"/>
    </source>
</evidence>
<accession>A0A2N5CA79</accession>
<name>A0A2N5CA79_9BURK</name>
<dbReference type="EMBL" id="PJRP01000008">
    <property type="protein sequence ID" value="PLP99133.1"/>
    <property type="molecule type" value="Genomic_DNA"/>
</dbReference>
<feature type="domain" description="Methyl-accepting transducer" evidence="4">
    <location>
        <begin position="242"/>
        <end position="471"/>
    </location>
</feature>
<dbReference type="PANTHER" id="PTHR43531">
    <property type="entry name" value="PROTEIN ICFG"/>
    <property type="match status" value="1"/>
</dbReference>
<comment type="caution">
    <text evidence="5">The sequence shown here is derived from an EMBL/GenBank/DDBJ whole genome shotgun (WGS) entry which is preliminary data.</text>
</comment>
<dbReference type="GO" id="GO:0005886">
    <property type="term" value="C:plasma membrane"/>
    <property type="evidence" value="ECO:0007669"/>
    <property type="project" value="TreeGrafter"/>
</dbReference>
<dbReference type="Pfam" id="PF00015">
    <property type="entry name" value="MCPsignal"/>
    <property type="match status" value="1"/>
</dbReference>
<feature type="transmembrane region" description="Helical" evidence="3">
    <location>
        <begin position="85"/>
        <end position="103"/>
    </location>
</feature>
<reference evidence="5 6" key="1">
    <citation type="submission" date="2017-12" db="EMBL/GenBank/DDBJ databases">
        <title>Genome sequence of the active heterotrophic nitrifier-denitrifier, Cupriavidus pauculus UM1.</title>
        <authorList>
            <person name="Putonti C."/>
            <person name="Castignetti D."/>
        </authorList>
    </citation>
    <scope>NUCLEOTIDE SEQUENCE [LARGE SCALE GENOMIC DNA]</scope>
    <source>
        <strain evidence="5 6">UM1</strain>
    </source>
</reference>
<gene>
    <name evidence="5" type="ORF">CYJ10_17690</name>
</gene>
<evidence type="ECO:0000256" key="1">
    <source>
        <dbReference type="ARBA" id="ARBA00029447"/>
    </source>
</evidence>
<feature type="transmembrane region" description="Helical" evidence="3">
    <location>
        <begin position="58"/>
        <end position="78"/>
    </location>
</feature>
<evidence type="ECO:0000259" key="4">
    <source>
        <dbReference type="PROSITE" id="PS50111"/>
    </source>
</evidence>
<keyword evidence="2" id="KW-0807">Transducer</keyword>
<evidence type="ECO:0000256" key="3">
    <source>
        <dbReference type="SAM" id="Phobius"/>
    </source>
</evidence>
<sequence>MLLNRMQSAEASVVGQPLTSRQAALSGIARWADMVMLLTLLCSAAAAIAIGVHYYAPMLALTVAVLLVAAGAAIFAVARGTRLSGLVLTTANVGMVVLHIQLSHGTTEFHFGVFVLLGLLLVYRDWRPLVFAATLFAVHHILFDRLQALNFPFFCTSSADFARVLLHAVYVVVQTGIEIVLALQLRRAAVEGAELSALVAQVDSGERICLDVAHVAVSVPTAVALQAAITRMAGAMSEVRTAAMAVEDAASEIASGSIDLSERTERQAWDVQQTATSMQQIQAAVQSAAQTAGEANALAGETSDAVNEGGEAVGRVVQTMDGISASADRIAEITSLIDSIALQTHILSLNASVEAARSGEAGRGFSVVATEVQLLAHRTSTAARQIRELIGESSACVEQGRQQVAAAHGGMTHIVTKARRVSELIRRISSSTDQQAQGVGHVGDAVAQIDNTTRQNAALVEESAAAAESLKSQAVRLNAVVDRFNLQEGWQQASASR</sequence>
<dbReference type="PANTHER" id="PTHR43531:SF5">
    <property type="entry name" value="METHYL-ACCEPTING CHEMOTAXIS PROTEIN III"/>
    <property type="match status" value="1"/>
</dbReference>
<dbReference type="Proteomes" id="UP000234341">
    <property type="component" value="Unassembled WGS sequence"/>
</dbReference>
<dbReference type="InterPro" id="IPR004089">
    <property type="entry name" value="MCPsignal_dom"/>
</dbReference>
<dbReference type="InterPro" id="IPR004090">
    <property type="entry name" value="Chemotax_Me-accpt_rcpt"/>
</dbReference>
<evidence type="ECO:0000313" key="5">
    <source>
        <dbReference type="EMBL" id="PLP99133.1"/>
    </source>
</evidence>
<proteinExistence type="inferred from homology"/>
<dbReference type="GO" id="GO:0006935">
    <property type="term" value="P:chemotaxis"/>
    <property type="evidence" value="ECO:0007669"/>
    <property type="project" value="InterPro"/>
</dbReference>
<keyword evidence="3" id="KW-0472">Membrane</keyword>
<dbReference type="Gene3D" id="1.10.287.950">
    <property type="entry name" value="Methyl-accepting chemotaxis protein"/>
    <property type="match status" value="1"/>
</dbReference>
<protein>
    <submittedName>
        <fullName evidence="5">Chemotaxis protein</fullName>
    </submittedName>
</protein>
<feature type="transmembrane region" description="Helical" evidence="3">
    <location>
        <begin position="31"/>
        <end position="52"/>
    </location>
</feature>
<dbReference type="PROSITE" id="PS50111">
    <property type="entry name" value="CHEMOTAXIS_TRANSDUC_2"/>
    <property type="match status" value="1"/>
</dbReference>
<dbReference type="SMART" id="SM00283">
    <property type="entry name" value="MA"/>
    <property type="match status" value="1"/>
</dbReference>
<dbReference type="AlphaFoldDB" id="A0A2N5CA79"/>
<comment type="similarity">
    <text evidence="1">Belongs to the methyl-accepting chemotaxis (MCP) protein family.</text>
</comment>
<dbReference type="SUPFAM" id="SSF58104">
    <property type="entry name" value="Methyl-accepting chemotaxis protein (MCP) signaling domain"/>
    <property type="match status" value="1"/>
</dbReference>
<dbReference type="InterPro" id="IPR051310">
    <property type="entry name" value="MCP_chemotaxis"/>
</dbReference>
<organism evidence="5 6">
    <name type="scientific">Cupriavidus pauculus</name>
    <dbReference type="NCBI Taxonomy" id="82633"/>
    <lineage>
        <taxon>Bacteria</taxon>
        <taxon>Pseudomonadati</taxon>
        <taxon>Pseudomonadota</taxon>
        <taxon>Betaproteobacteria</taxon>
        <taxon>Burkholderiales</taxon>
        <taxon>Burkholderiaceae</taxon>
        <taxon>Cupriavidus</taxon>
    </lineage>
</organism>
<evidence type="ECO:0000256" key="2">
    <source>
        <dbReference type="PROSITE-ProRule" id="PRU00284"/>
    </source>
</evidence>
<keyword evidence="3" id="KW-1133">Transmembrane helix</keyword>
<dbReference type="GO" id="GO:0007165">
    <property type="term" value="P:signal transduction"/>
    <property type="evidence" value="ECO:0007669"/>
    <property type="project" value="UniProtKB-KW"/>
</dbReference>
<dbReference type="RefSeq" id="WP_101682788.1">
    <property type="nucleotide sequence ID" value="NZ_PJRP01000008.1"/>
</dbReference>
<dbReference type="PRINTS" id="PR00260">
    <property type="entry name" value="CHEMTRNSDUCR"/>
</dbReference>
<feature type="transmembrane region" description="Helical" evidence="3">
    <location>
        <begin position="109"/>
        <end position="126"/>
    </location>
</feature>
<keyword evidence="3" id="KW-0812">Transmembrane</keyword>
<dbReference type="GO" id="GO:0004888">
    <property type="term" value="F:transmembrane signaling receptor activity"/>
    <property type="evidence" value="ECO:0007669"/>
    <property type="project" value="InterPro"/>
</dbReference>
<dbReference type="OrthoDB" id="9806477at2"/>